<sequence>MFSGRYPIQKGKDGNYFIDRDGTHFNHILNFLRDERCMPPKESSTGSYERSVVLWDRSVRND</sequence>
<dbReference type="InterPro" id="IPR003131">
    <property type="entry name" value="T1-type_BTB"/>
</dbReference>
<dbReference type="InterPro" id="IPR045068">
    <property type="entry name" value="BACURD1-3"/>
</dbReference>
<organism evidence="2 3">
    <name type="scientific">Candidatus Methanofishera endochildressiae</name>
    <dbReference type="NCBI Taxonomy" id="2738884"/>
    <lineage>
        <taxon>Bacteria</taxon>
        <taxon>Pseudomonadati</taxon>
        <taxon>Pseudomonadota</taxon>
        <taxon>Gammaproteobacteria</taxon>
        <taxon>Candidatus Methanofishera</taxon>
    </lineage>
</organism>
<dbReference type="EMBL" id="JACCHS010000118">
    <property type="protein sequence ID" value="NYT47305.1"/>
    <property type="molecule type" value="Genomic_DNA"/>
</dbReference>
<name>A0A7Z0SFE4_9GAMM</name>
<dbReference type="Gene3D" id="3.30.710.10">
    <property type="entry name" value="Potassium Channel Kv1.1, Chain A"/>
    <property type="match status" value="1"/>
</dbReference>
<reference evidence="2 3" key="1">
    <citation type="submission" date="2020-05" db="EMBL/GenBank/DDBJ databases">
        <title>Horizontal transmission and recombination maintain forever young bacterial symbiont genomes.</title>
        <authorList>
            <person name="Russell S.L."/>
            <person name="Pepper-Tunick E."/>
            <person name="Svedberg J."/>
            <person name="Byrne A."/>
            <person name="Ruelas Castillo J."/>
            <person name="Vollmers C."/>
            <person name="Beinart R.A."/>
            <person name="Corbett-Detig R."/>
        </authorList>
    </citation>
    <scope>NUCLEOTIDE SEQUENCE [LARGE SCALE GENOMIC DNA]</scope>
    <source>
        <strain evidence="2">4727-3</strain>
    </source>
</reference>
<dbReference type="InterPro" id="IPR011333">
    <property type="entry name" value="SKP1/BTB/POZ_sf"/>
</dbReference>
<proteinExistence type="predicted"/>
<dbReference type="GO" id="GO:0051260">
    <property type="term" value="P:protein homooligomerization"/>
    <property type="evidence" value="ECO:0007669"/>
    <property type="project" value="InterPro"/>
</dbReference>
<protein>
    <recommendedName>
        <fullName evidence="1">Potassium channel tetramerisation-type BTB domain-containing protein</fullName>
    </recommendedName>
</protein>
<evidence type="ECO:0000313" key="3">
    <source>
        <dbReference type="Proteomes" id="UP000537890"/>
    </source>
</evidence>
<dbReference type="Pfam" id="PF02214">
    <property type="entry name" value="BTB_2"/>
    <property type="match status" value="1"/>
</dbReference>
<evidence type="ECO:0000259" key="1">
    <source>
        <dbReference type="Pfam" id="PF02214"/>
    </source>
</evidence>
<dbReference type="PANTHER" id="PTHR11145">
    <property type="entry name" value="BTB/POZ DOMAIN-CONTAINING ADAPTER FOR CUL3-MEDIATED RHOA DEGRADATION PROTEIN FAMILY MEMBER"/>
    <property type="match status" value="1"/>
</dbReference>
<accession>A0A7Z0SFE4</accession>
<dbReference type="PANTHER" id="PTHR11145:SF8">
    <property type="entry name" value="RE57120P"/>
    <property type="match status" value="1"/>
</dbReference>
<comment type="caution">
    <text evidence="2">The sequence shown here is derived from an EMBL/GenBank/DDBJ whole genome shotgun (WGS) entry which is preliminary data.</text>
</comment>
<dbReference type="SUPFAM" id="SSF54695">
    <property type="entry name" value="POZ domain"/>
    <property type="match status" value="1"/>
</dbReference>
<evidence type="ECO:0000313" key="2">
    <source>
        <dbReference type="EMBL" id="NYT47305.1"/>
    </source>
</evidence>
<gene>
    <name evidence="2" type="ORF">H0A75_06710</name>
</gene>
<feature type="domain" description="Potassium channel tetramerisation-type BTB" evidence="1">
    <location>
        <begin position="8"/>
        <end position="53"/>
    </location>
</feature>
<dbReference type="AlphaFoldDB" id="A0A7Z0SFE4"/>
<dbReference type="Proteomes" id="UP000537890">
    <property type="component" value="Unassembled WGS sequence"/>
</dbReference>